<protein>
    <submittedName>
        <fullName evidence="3">Retrovirus-related Pol polyprotein from transposon TNT 1-94</fullName>
    </submittedName>
</protein>
<reference evidence="3" key="1">
    <citation type="journal article" date="2019" name="Sci. Rep.">
        <title>Draft genome of Tanacetum cinerariifolium, the natural source of mosquito coil.</title>
        <authorList>
            <person name="Yamashiro T."/>
            <person name="Shiraishi A."/>
            <person name="Satake H."/>
            <person name="Nakayama K."/>
        </authorList>
    </citation>
    <scope>NUCLEOTIDE SEQUENCE</scope>
</reference>
<dbReference type="AlphaFoldDB" id="A0A699H7U5"/>
<evidence type="ECO:0000313" key="3">
    <source>
        <dbReference type="EMBL" id="GEX31999.1"/>
    </source>
</evidence>
<feature type="compositionally biased region" description="Low complexity" evidence="1">
    <location>
        <begin position="152"/>
        <end position="162"/>
    </location>
</feature>
<evidence type="ECO:0000256" key="1">
    <source>
        <dbReference type="SAM" id="MobiDB-lite"/>
    </source>
</evidence>
<dbReference type="PANTHER" id="PTHR11439">
    <property type="entry name" value="GAG-POL-RELATED RETROTRANSPOSON"/>
    <property type="match status" value="1"/>
</dbReference>
<dbReference type="EMBL" id="BKCJ010101452">
    <property type="protein sequence ID" value="GEX31999.1"/>
    <property type="molecule type" value="Genomic_DNA"/>
</dbReference>
<comment type="caution">
    <text evidence="3">The sequence shown here is derived from an EMBL/GenBank/DDBJ whole genome shotgun (WGS) entry which is preliminary data.</text>
</comment>
<dbReference type="PANTHER" id="PTHR11439:SF509">
    <property type="entry name" value="RNA-DIRECTED DNA POLYMERASE"/>
    <property type="match status" value="1"/>
</dbReference>
<dbReference type="Pfam" id="PF07727">
    <property type="entry name" value="RVT_2"/>
    <property type="match status" value="1"/>
</dbReference>
<accession>A0A699H7U5</accession>
<dbReference type="InterPro" id="IPR013103">
    <property type="entry name" value="RVT_2"/>
</dbReference>
<feature type="region of interest" description="Disordered" evidence="1">
    <location>
        <begin position="145"/>
        <end position="171"/>
    </location>
</feature>
<gene>
    <name evidence="3" type="ORF">Tci_303974</name>
</gene>
<feature type="domain" description="Reverse transcriptase Ty1/copia-type" evidence="2">
    <location>
        <begin position="184"/>
        <end position="278"/>
    </location>
</feature>
<proteinExistence type="predicted"/>
<organism evidence="3">
    <name type="scientific">Tanacetum cinerariifolium</name>
    <name type="common">Dalmatian daisy</name>
    <name type="synonym">Chrysanthemum cinerariifolium</name>
    <dbReference type="NCBI Taxonomy" id="118510"/>
    <lineage>
        <taxon>Eukaryota</taxon>
        <taxon>Viridiplantae</taxon>
        <taxon>Streptophyta</taxon>
        <taxon>Embryophyta</taxon>
        <taxon>Tracheophyta</taxon>
        <taxon>Spermatophyta</taxon>
        <taxon>Magnoliopsida</taxon>
        <taxon>eudicotyledons</taxon>
        <taxon>Gunneridae</taxon>
        <taxon>Pentapetalae</taxon>
        <taxon>asterids</taxon>
        <taxon>campanulids</taxon>
        <taxon>Asterales</taxon>
        <taxon>Asteraceae</taxon>
        <taxon>Asteroideae</taxon>
        <taxon>Anthemideae</taxon>
        <taxon>Anthemidinae</taxon>
        <taxon>Tanacetum</taxon>
    </lineage>
</organism>
<name>A0A699H7U5_TANCI</name>
<sequence>MLEHAKSDNASKVISPGMYKIDLEPLSHKLLRNREAHEDYLKYIQENAGTLHEIVKQARELRPLDNDLDSAPELQLMNHRTICSGLVQNPPSTTPYVPPTKNDWDLLFQPIFNEYFNPPPSVVSLVPTAAAPRHADMISSPLSTSIDQVAPSTKPSSQESSSNVEPTNPPLKHISKWMNIHPLEKARLIAKGYRQEDEVDFEESFAPVACIEAIRIFVAKATNKNMTIYQIDVKTAFLNGELRKEVYVSRMVGFVDPENPTHVYKLKKAMYGLKKEGKDILMVKPTEKHLHAVKRIFRYLKGTTNIGLWYSKDTNIALTAYAYADHAGFQDTKKSTSGNAQFLGDKLVSWSLKKQKIIDISNT</sequence>
<evidence type="ECO:0000259" key="2">
    <source>
        <dbReference type="Pfam" id="PF07727"/>
    </source>
</evidence>